<dbReference type="Proteomes" id="UP000540568">
    <property type="component" value="Unassembled WGS sequence"/>
</dbReference>
<feature type="domain" description="Mycothiol-dependent maleylpyruvate isomerase metal-binding" evidence="1">
    <location>
        <begin position="11"/>
        <end position="135"/>
    </location>
</feature>
<accession>A0A7W3J4U2</accession>
<dbReference type="GO" id="GO:0005886">
    <property type="term" value="C:plasma membrane"/>
    <property type="evidence" value="ECO:0007669"/>
    <property type="project" value="TreeGrafter"/>
</dbReference>
<gene>
    <name evidence="2" type="ORF">FHX71_000184</name>
</gene>
<dbReference type="RefSeq" id="WP_182614005.1">
    <property type="nucleotide sequence ID" value="NZ_BAAATF010000001.1"/>
</dbReference>
<dbReference type="PANTHER" id="PTHR40758">
    <property type="entry name" value="CONSERVED PROTEIN"/>
    <property type="match status" value="1"/>
</dbReference>
<dbReference type="PANTHER" id="PTHR40758:SF1">
    <property type="entry name" value="CONSERVED PROTEIN"/>
    <property type="match status" value="1"/>
</dbReference>
<organism evidence="2 3">
    <name type="scientific">Promicromonospora sukumoe</name>
    <dbReference type="NCBI Taxonomy" id="88382"/>
    <lineage>
        <taxon>Bacteria</taxon>
        <taxon>Bacillati</taxon>
        <taxon>Actinomycetota</taxon>
        <taxon>Actinomycetes</taxon>
        <taxon>Micrococcales</taxon>
        <taxon>Promicromonosporaceae</taxon>
        <taxon>Promicromonospora</taxon>
    </lineage>
</organism>
<dbReference type="GO" id="GO:0046872">
    <property type="term" value="F:metal ion binding"/>
    <property type="evidence" value="ECO:0007669"/>
    <property type="project" value="InterPro"/>
</dbReference>
<keyword evidence="3" id="KW-1185">Reference proteome</keyword>
<comment type="caution">
    <text evidence="2">The sequence shown here is derived from an EMBL/GenBank/DDBJ whole genome shotgun (WGS) entry which is preliminary data.</text>
</comment>
<name>A0A7W3J4U2_9MICO</name>
<proteinExistence type="predicted"/>
<dbReference type="Pfam" id="PF11716">
    <property type="entry name" value="MDMPI_N"/>
    <property type="match status" value="1"/>
</dbReference>
<evidence type="ECO:0000313" key="3">
    <source>
        <dbReference type="Proteomes" id="UP000540568"/>
    </source>
</evidence>
<reference evidence="2 3" key="1">
    <citation type="submission" date="2020-07" db="EMBL/GenBank/DDBJ databases">
        <title>Sequencing the genomes of 1000 actinobacteria strains.</title>
        <authorList>
            <person name="Klenk H.-P."/>
        </authorList>
    </citation>
    <scope>NUCLEOTIDE SEQUENCE [LARGE SCALE GENOMIC DNA]</scope>
    <source>
        <strain evidence="2 3">DSM 44121</strain>
    </source>
</reference>
<dbReference type="EMBL" id="JACGWV010000001">
    <property type="protein sequence ID" value="MBA8806242.1"/>
    <property type="molecule type" value="Genomic_DNA"/>
</dbReference>
<evidence type="ECO:0000313" key="2">
    <source>
        <dbReference type="EMBL" id="MBA8806242.1"/>
    </source>
</evidence>
<dbReference type="AlphaFoldDB" id="A0A7W3J4U2"/>
<dbReference type="SUPFAM" id="SSF109854">
    <property type="entry name" value="DinB/YfiT-like putative metalloenzymes"/>
    <property type="match status" value="1"/>
</dbReference>
<dbReference type="InterPro" id="IPR034660">
    <property type="entry name" value="DinB/YfiT-like"/>
</dbReference>
<protein>
    <submittedName>
        <fullName evidence="2">Uncharacterized protein (TIGR03083 family)</fullName>
    </submittedName>
</protein>
<evidence type="ECO:0000259" key="1">
    <source>
        <dbReference type="Pfam" id="PF11716"/>
    </source>
</evidence>
<sequence length="281" mass="29551">MTELNPERARRAIVEHTGRLADSAAAAGPDAAVPTAPEWTVTDLVAHVGQTQHWTAEIIERRVTDPADMPTEVPDLPGDPDKWPEWLAQSAVRVASAFSDEALDAEIFNAAGDDRSGARFWLINVLNEAVVHGFDGAGAAHAQGATDLPQIDAGVAAELISHHLAMLTSPTWAMLRPESAQAIQGTGQTLRWLATDTRDGNGAWFVERRPDGATWERGNRPADVTVTGPAGTLLLTLTRRVPLGAGGAGAGLGGASLGGVGVEGDAELVRHWLDNTAHIAD</sequence>
<dbReference type="InterPro" id="IPR024344">
    <property type="entry name" value="MDMPI_metal-binding"/>
</dbReference>